<organism evidence="13 15">
    <name type="scientific">Didymodactylos carnosus</name>
    <dbReference type="NCBI Taxonomy" id="1234261"/>
    <lineage>
        <taxon>Eukaryota</taxon>
        <taxon>Metazoa</taxon>
        <taxon>Spiralia</taxon>
        <taxon>Gnathifera</taxon>
        <taxon>Rotifera</taxon>
        <taxon>Eurotatoria</taxon>
        <taxon>Bdelloidea</taxon>
        <taxon>Philodinida</taxon>
        <taxon>Philodinidae</taxon>
        <taxon>Didymodactylos</taxon>
    </lineage>
</organism>
<dbReference type="GO" id="GO:0016779">
    <property type="term" value="F:nucleotidyltransferase activity"/>
    <property type="evidence" value="ECO:0007669"/>
    <property type="project" value="UniProtKB-KW"/>
</dbReference>
<comment type="caution">
    <text evidence="13">The sequence shown here is derived from an EMBL/GenBank/DDBJ whole genome shotgun (WGS) entry which is preliminary data.</text>
</comment>
<dbReference type="Proteomes" id="UP000681722">
    <property type="component" value="Unassembled WGS sequence"/>
</dbReference>
<keyword evidence="15" id="KW-1185">Reference proteome</keyword>
<protein>
    <recommendedName>
        <fullName evidence="10">NAD(P)(+)--arginine ADP-ribosyltransferase</fullName>
        <ecNumber evidence="10">2.4.2.31</ecNumber>
    </recommendedName>
    <alternativeName>
        <fullName evidence="10">Mono(ADP-ribosyl)transferase</fullName>
    </alternativeName>
</protein>
<keyword evidence="7" id="KW-0548">Nucleotidyltransferase</keyword>
<keyword evidence="5 10" id="KW-0328">Glycosyltransferase</keyword>
<proteinExistence type="inferred from homology"/>
<dbReference type="InterPro" id="IPR000768">
    <property type="entry name" value="ART"/>
</dbReference>
<dbReference type="SUPFAM" id="SSF56399">
    <property type="entry name" value="ADP-ribosylation"/>
    <property type="match status" value="1"/>
</dbReference>
<dbReference type="GO" id="GO:0090729">
    <property type="term" value="F:toxin activity"/>
    <property type="evidence" value="ECO:0007669"/>
    <property type="project" value="UniProtKB-KW"/>
</dbReference>
<dbReference type="AlphaFoldDB" id="A0A814YK19"/>
<evidence type="ECO:0000256" key="10">
    <source>
        <dbReference type="RuleBase" id="RU361228"/>
    </source>
</evidence>
<evidence type="ECO:0000256" key="4">
    <source>
        <dbReference type="ARBA" id="ARBA00022656"/>
    </source>
</evidence>
<evidence type="ECO:0000256" key="6">
    <source>
        <dbReference type="ARBA" id="ARBA00022679"/>
    </source>
</evidence>
<keyword evidence="4" id="KW-0800">Toxin</keyword>
<dbReference type="PANTHER" id="PTHR10339">
    <property type="entry name" value="ADP-RIBOSYLTRANSFERASE"/>
    <property type="match status" value="1"/>
</dbReference>
<evidence type="ECO:0000256" key="3">
    <source>
        <dbReference type="ARBA" id="ARBA00022525"/>
    </source>
</evidence>
<accession>A0A814YK19</accession>
<dbReference type="GO" id="GO:0005576">
    <property type="term" value="C:extracellular region"/>
    <property type="evidence" value="ECO:0007669"/>
    <property type="project" value="UniProtKB-SubCell"/>
</dbReference>
<keyword evidence="10" id="KW-0520">NAD</keyword>
<dbReference type="GO" id="GO:0003950">
    <property type="term" value="F:NAD+ poly-ADP-ribosyltransferase activity"/>
    <property type="evidence" value="ECO:0007669"/>
    <property type="project" value="TreeGrafter"/>
</dbReference>
<keyword evidence="6 10" id="KW-0808">Transferase</keyword>
<comment type="similarity">
    <text evidence="2 10">Belongs to the Arg-specific ADP-ribosyltransferase family.</text>
</comment>
<dbReference type="InterPro" id="IPR023393">
    <property type="entry name" value="START-like_dom_sf"/>
</dbReference>
<comment type="subcellular location">
    <subcellularLocation>
        <location evidence="1">Secreted</location>
    </subcellularLocation>
</comment>
<dbReference type="Proteomes" id="UP000663829">
    <property type="component" value="Unassembled WGS sequence"/>
</dbReference>
<dbReference type="GO" id="GO:0008289">
    <property type="term" value="F:lipid binding"/>
    <property type="evidence" value="ECO:0007669"/>
    <property type="project" value="InterPro"/>
</dbReference>
<dbReference type="EC" id="2.4.2.31" evidence="10"/>
<evidence type="ECO:0000259" key="12">
    <source>
        <dbReference type="Pfam" id="PF01852"/>
    </source>
</evidence>
<dbReference type="PROSITE" id="PS51996">
    <property type="entry name" value="TR_MART"/>
    <property type="match status" value="1"/>
</dbReference>
<gene>
    <name evidence="13" type="ORF">GPM918_LOCUS25130</name>
    <name evidence="14" type="ORF">SRO942_LOCUS25136</name>
</gene>
<evidence type="ECO:0000313" key="15">
    <source>
        <dbReference type="Proteomes" id="UP000663829"/>
    </source>
</evidence>
<dbReference type="OrthoDB" id="423533at2759"/>
<dbReference type="InterPro" id="IPR002913">
    <property type="entry name" value="START_lipid-bd_dom"/>
</dbReference>
<feature type="compositionally biased region" description="Basic and acidic residues" evidence="11">
    <location>
        <begin position="235"/>
        <end position="245"/>
    </location>
</feature>
<evidence type="ECO:0000256" key="9">
    <source>
        <dbReference type="ARBA" id="ARBA00047597"/>
    </source>
</evidence>
<dbReference type="PANTHER" id="PTHR10339:SF25">
    <property type="entry name" value="SECRETED EXOENZYME S"/>
    <property type="match status" value="1"/>
</dbReference>
<dbReference type="EMBL" id="CAJNOQ010009633">
    <property type="protein sequence ID" value="CAF1230125.1"/>
    <property type="molecule type" value="Genomic_DNA"/>
</dbReference>
<evidence type="ECO:0000313" key="14">
    <source>
        <dbReference type="EMBL" id="CAF3992846.1"/>
    </source>
</evidence>
<feature type="domain" description="START" evidence="12">
    <location>
        <begin position="35"/>
        <end position="206"/>
    </location>
</feature>
<sequence length="541" mass="62378">MAESQSKQEIDYSVVPYSQQQIDNFIDEDLKLILNENLWNEYKRNKETNDICSVCKMPNDSIWWMKVKGEICVGNMDNIDDLLDKSLKERHHEWHELYLDGDIYTDKYQVHPKTEICYFKYKTPIKFVSPRDTCYLKMRRDLPDNQAFILSYRSVTINEHIPLDKHCVRITFNGAHMIEKRKNNPNQGFMYTYIQHADGSGSIPKLFANFAQCDIMLNEITGVRKAMLNPINRPADNEQVDKDQQSRFNKKLSQKEQSDNTVAKEDVLTKKNDSSKFNYWSREDKIIKGLAEYSGKNIENKKLLVVTPASVQQNILPASNETNVRYCDIQLSQKKLPAVYGYLNSPLLPLEAATDPILHLVDNLNRYVKIAKQHCTTSVDASLTHDESAAIYLYTMEMGDGSFYRILNKALRSEDRPALKPWFYYLKLLDYALNKLKSQNIVAWRGMHTDASKSFKKDDEIVWWSINSCSSSVDIVKNFLGTNSTLFLIECTNGKDISSDTAYPNENEVILMPGTCLKVVSDPLDHEGGLHIVHLRETETI</sequence>
<dbReference type="GO" id="GO:0106274">
    <property type="term" value="F:NAD+-protein-arginine ADP-ribosyltransferase activity"/>
    <property type="evidence" value="ECO:0007669"/>
    <property type="project" value="UniProtKB-EC"/>
</dbReference>
<keyword evidence="10" id="KW-0521">NADP</keyword>
<evidence type="ECO:0000256" key="7">
    <source>
        <dbReference type="ARBA" id="ARBA00022695"/>
    </source>
</evidence>
<name>A0A814YK19_9BILA</name>
<evidence type="ECO:0000256" key="1">
    <source>
        <dbReference type="ARBA" id="ARBA00004613"/>
    </source>
</evidence>
<evidence type="ECO:0000256" key="2">
    <source>
        <dbReference type="ARBA" id="ARBA00009558"/>
    </source>
</evidence>
<dbReference type="SUPFAM" id="SSF55961">
    <property type="entry name" value="Bet v1-like"/>
    <property type="match status" value="1"/>
</dbReference>
<dbReference type="Gene3D" id="3.90.176.10">
    <property type="entry name" value="Toxin ADP-ribosyltransferase, Chain A, domain 1"/>
    <property type="match status" value="1"/>
</dbReference>
<dbReference type="EMBL" id="CAJOBC010009638">
    <property type="protein sequence ID" value="CAF3992846.1"/>
    <property type="molecule type" value="Genomic_DNA"/>
</dbReference>
<dbReference type="Pfam" id="PF01129">
    <property type="entry name" value="ART"/>
    <property type="match status" value="1"/>
</dbReference>
<dbReference type="Pfam" id="PF01852">
    <property type="entry name" value="START"/>
    <property type="match status" value="1"/>
</dbReference>
<comment type="catalytic activity">
    <reaction evidence="9 10">
        <text>L-arginyl-[protein] + NAD(+) = N(omega)-(ADP-D-ribosyl)-L-arginyl-[protein] + nicotinamide + H(+)</text>
        <dbReference type="Rhea" id="RHEA:19149"/>
        <dbReference type="Rhea" id="RHEA-COMP:10532"/>
        <dbReference type="Rhea" id="RHEA-COMP:15087"/>
        <dbReference type="ChEBI" id="CHEBI:15378"/>
        <dbReference type="ChEBI" id="CHEBI:17154"/>
        <dbReference type="ChEBI" id="CHEBI:29965"/>
        <dbReference type="ChEBI" id="CHEBI:57540"/>
        <dbReference type="ChEBI" id="CHEBI:142554"/>
        <dbReference type="EC" id="2.4.2.31"/>
    </reaction>
</comment>
<keyword evidence="8" id="KW-0843">Virulence</keyword>
<feature type="compositionally biased region" description="Basic and acidic residues" evidence="11">
    <location>
        <begin position="253"/>
        <end position="267"/>
    </location>
</feature>
<reference evidence="13" key="1">
    <citation type="submission" date="2021-02" db="EMBL/GenBank/DDBJ databases">
        <authorList>
            <person name="Nowell W R."/>
        </authorList>
    </citation>
    <scope>NUCLEOTIDE SEQUENCE</scope>
</reference>
<dbReference type="InterPro" id="IPR050999">
    <property type="entry name" value="ADP-ribosyltransferase_ARG"/>
</dbReference>
<dbReference type="Gene3D" id="3.30.530.20">
    <property type="match status" value="1"/>
</dbReference>
<evidence type="ECO:0000313" key="13">
    <source>
        <dbReference type="EMBL" id="CAF1230125.1"/>
    </source>
</evidence>
<feature type="region of interest" description="Disordered" evidence="11">
    <location>
        <begin position="232"/>
        <end position="267"/>
    </location>
</feature>
<evidence type="ECO:0000256" key="8">
    <source>
        <dbReference type="ARBA" id="ARBA00023026"/>
    </source>
</evidence>
<keyword evidence="3" id="KW-0964">Secreted</keyword>
<evidence type="ECO:0000256" key="5">
    <source>
        <dbReference type="ARBA" id="ARBA00022676"/>
    </source>
</evidence>
<evidence type="ECO:0000256" key="11">
    <source>
        <dbReference type="SAM" id="MobiDB-lite"/>
    </source>
</evidence>